<dbReference type="InterPro" id="IPR011009">
    <property type="entry name" value="Kinase-like_dom_sf"/>
</dbReference>
<feature type="domain" description="Aminoglycoside phosphotransferase" evidence="1">
    <location>
        <begin position="75"/>
        <end position="295"/>
    </location>
</feature>
<organism evidence="2 3">
    <name type="scientific">Kocuria marina subsp. indica</name>
    <dbReference type="NCBI Taxonomy" id="1049583"/>
    <lineage>
        <taxon>Bacteria</taxon>
        <taxon>Bacillati</taxon>
        <taxon>Actinomycetota</taxon>
        <taxon>Actinomycetes</taxon>
        <taxon>Micrococcales</taxon>
        <taxon>Micrococcaceae</taxon>
        <taxon>Kocuria</taxon>
    </lineage>
</organism>
<name>A0A6N9R1R1_9MICC</name>
<dbReference type="Pfam" id="PF01636">
    <property type="entry name" value="APH"/>
    <property type="match status" value="1"/>
</dbReference>
<evidence type="ECO:0000259" key="1">
    <source>
        <dbReference type="Pfam" id="PF01636"/>
    </source>
</evidence>
<gene>
    <name evidence="2" type="ORF">GKZ75_13175</name>
</gene>
<dbReference type="InterPro" id="IPR051678">
    <property type="entry name" value="AGP_Transferase"/>
</dbReference>
<protein>
    <submittedName>
        <fullName evidence="2">Phosphotransferase</fullName>
    </submittedName>
</protein>
<dbReference type="InterPro" id="IPR002575">
    <property type="entry name" value="Aminoglycoside_PTrfase"/>
</dbReference>
<evidence type="ECO:0000313" key="2">
    <source>
        <dbReference type="EMBL" id="NDO79144.1"/>
    </source>
</evidence>
<dbReference type="SUPFAM" id="SSF56112">
    <property type="entry name" value="Protein kinase-like (PK-like)"/>
    <property type="match status" value="1"/>
</dbReference>
<accession>A0A6N9R1R1</accession>
<dbReference type="EMBL" id="WMHZ01000033">
    <property type="protein sequence ID" value="NDO79144.1"/>
    <property type="molecule type" value="Genomic_DNA"/>
</dbReference>
<dbReference type="AlphaFoldDB" id="A0A6N9R1R1"/>
<evidence type="ECO:0000313" key="3">
    <source>
        <dbReference type="Proteomes" id="UP000471026"/>
    </source>
</evidence>
<dbReference type="Gene3D" id="3.90.1200.10">
    <property type="match status" value="1"/>
</dbReference>
<dbReference type="Proteomes" id="UP000471026">
    <property type="component" value="Unassembled WGS sequence"/>
</dbReference>
<comment type="caution">
    <text evidence="2">The sequence shown here is derived from an EMBL/GenBank/DDBJ whole genome shotgun (WGS) entry which is preliminary data.</text>
</comment>
<dbReference type="PANTHER" id="PTHR21310">
    <property type="entry name" value="AMINOGLYCOSIDE PHOSPHOTRANSFERASE-RELATED-RELATED"/>
    <property type="match status" value="1"/>
</dbReference>
<sequence length="382" mass="42311">MHRCSWGSGVSTKGVSPVQRGHDIGCRTRCDCGQTVLMTPARPEHPSMADRLVHLAGQAPAALGLGSSPGDGDEVRLLGHGESFAAWLLEAGEQRVVVRIARRPVEELPRPMQEEFHGLSLVPEGIGPQALVLEESVDNPLGAPYMVVGFVPGRVLPPGQWTPGLVQAHAQQMARLHAQRFDRCGELTTPEEERRETVDIAGQFAAGLEWWSDNHPGVMNEPDVTRLARKVGAYLQDAQKVFNRLESFALIHGDLLLPNILVEGETGVRYIDWEWSEIGDPAQDLAYLGGRITVEPWHLPMTRAQTRDLIEVYLAASEHRAATGTVEEMMIRCDAWEVYERFLTSLHHRSLLAGRPDLTEQERNLYASAAAHVTRELGRRFG</sequence>
<reference evidence="2 3" key="1">
    <citation type="submission" date="2019-11" db="EMBL/GenBank/DDBJ databases">
        <title>Draft genome sequence of Kocuria indica DP-K7, a methyl red degrading Actinobacterium.</title>
        <authorList>
            <person name="Kumaran S."/>
            <person name="Tischler D."/>
            <person name="Ngo A.C.R."/>
            <person name="Schultes F."/>
        </authorList>
    </citation>
    <scope>NUCLEOTIDE SEQUENCE [LARGE SCALE GENOMIC DNA]</scope>
    <source>
        <strain evidence="2 3">DP-K7</strain>
    </source>
</reference>
<dbReference type="GO" id="GO:0016740">
    <property type="term" value="F:transferase activity"/>
    <property type="evidence" value="ECO:0007669"/>
    <property type="project" value="UniProtKB-KW"/>
</dbReference>
<proteinExistence type="predicted"/>
<keyword evidence="2" id="KW-0808">Transferase</keyword>